<evidence type="ECO:0000313" key="2">
    <source>
        <dbReference type="Proteomes" id="UP000070133"/>
    </source>
</evidence>
<evidence type="ECO:0000313" key="1">
    <source>
        <dbReference type="EMBL" id="KXS96175.1"/>
    </source>
</evidence>
<organism evidence="1 2">
    <name type="scientific">Pseudocercospora eumusae</name>
    <dbReference type="NCBI Taxonomy" id="321146"/>
    <lineage>
        <taxon>Eukaryota</taxon>
        <taxon>Fungi</taxon>
        <taxon>Dikarya</taxon>
        <taxon>Ascomycota</taxon>
        <taxon>Pezizomycotina</taxon>
        <taxon>Dothideomycetes</taxon>
        <taxon>Dothideomycetidae</taxon>
        <taxon>Mycosphaerellales</taxon>
        <taxon>Mycosphaerellaceae</taxon>
        <taxon>Pseudocercospora</taxon>
    </lineage>
</organism>
<name>A0A139H142_9PEZI</name>
<gene>
    <name evidence="1" type="ORF">AC578_2653</name>
</gene>
<reference evidence="1 2" key="1">
    <citation type="submission" date="2015-07" db="EMBL/GenBank/DDBJ databases">
        <title>Comparative genomics of the Sigatoka disease complex on banana suggests a link between parallel evolutionary changes in Pseudocercospora fijiensis and Pseudocercospora eumusae and increased virulence on the banana host.</title>
        <authorList>
            <person name="Chang T.-C."/>
            <person name="Salvucci A."/>
            <person name="Crous P.W."/>
            <person name="Stergiopoulos I."/>
        </authorList>
    </citation>
    <scope>NUCLEOTIDE SEQUENCE [LARGE SCALE GENOMIC DNA]</scope>
    <source>
        <strain evidence="1 2">CBS 114824</strain>
    </source>
</reference>
<comment type="caution">
    <text evidence="1">The sequence shown here is derived from an EMBL/GenBank/DDBJ whole genome shotgun (WGS) entry which is preliminary data.</text>
</comment>
<sequence length="153" mass="17397">MSSNGGENKQTVLKHIDFYIDNDCYIGHFTSAPTPDACRDSCRDMFFTQPPRYAARFYCRKCVNNDSKGWFGVQHDKGLRLGTVVDEIVKHVQARHPNKEHKLLPHEVNTVVWFHGSCLIPPYDCIAMDMLDETLELESTPVRVVPGRICVAS</sequence>
<dbReference type="AlphaFoldDB" id="A0A139H142"/>
<accession>A0A139H142</accession>
<protein>
    <submittedName>
        <fullName evidence="1">Uncharacterized protein</fullName>
    </submittedName>
</protein>
<dbReference type="EMBL" id="LFZN01000184">
    <property type="protein sequence ID" value="KXS96175.1"/>
    <property type="molecule type" value="Genomic_DNA"/>
</dbReference>
<dbReference type="Proteomes" id="UP000070133">
    <property type="component" value="Unassembled WGS sequence"/>
</dbReference>
<keyword evidence="2" id="KW-1185">Reference proteome</keyword>
<proteinExistence type="predicted"/>